<sequence>MYRCIAQAVLSDEVRSAAAEISSPVARIEWASGVTLQCKLEDVPHDHHAAFLRTGASLEPCTDVYLCWFDGTATQWLEDIEVCLKRKGTSTDTGCTIFRDHPGRCDWAYIDPPRLAVEAQADQLERDVRALFQGGAPWSPNA</sequence>
<evidence type="ECO:0000313" key="1">
    <source>
        <dbReference type="EMBL" id="MFC5655333.1"/>
    </source>
</evidence>
<evidence type="ECO:0000313" key="2">
    <source>
        <dbReference type="Proteomes" id="UP001596065"/>
    </source>
</evidence>
<name>A0ABW0WAT8_STRNO</name>
<reference evidence="2" key="1">
    <citation type="journal article" date="2019" name="Int. J. Syst. Evol. Microbiol.">
        <title>The Global Catalogue of Microorganisms (GCM) 10K type strain sequencing project: providing services to taxonomists for standard genome sequencing and annotation.</title>
        <authorList>
            <consortium name="The Broad Institute Genomics Platform"/>
            <consortium name="The Broad Institute Genome Sequencing Center for Infectious Disease"/>
            <person name="Wu L."/>
            <person name="Ma J."/>
        </authorList>
    </citation>
    <scope>NUCLEOTIDE SEQUENCE [LARGE SCALE GENOMIC DNA]</scope>
    <source>
        <strain evidence="2">KCTC 5701</strain>
    </source>
</reference>
<comment type="caution">
    <text evidence="1">The sequence shown here is derived from an EMBL/GenBank/DDBJ whole genome shotgun (WGS) entry which is preliminary data.</text>
</comment>
<proteinExistence type="predicted"/>
<keyword evidence="2" id="KW-1185">Reference proteome</keyword>
<dbReference type="EMBL" id="JBHSOE010000008">
    <property type="protein sequence ID" value="MFC5655333.1"/>
    <property type="molecule type" value="Genomic_DNA"/>
</dbReference>
<dbReference type="Proteomes" id="UP001596065">
    <property type="component" value="Unassembled WGS sequence"/>
</dbReference>
<accession>A0ABW0WAT8</accession>
<protein>
    <submittedName>
        <fullName evidence="1">Uncharacterized protein</fullName>
    </submittedName>
</protein>
<organism evidence="1 2">
    <name type="scientific">Streptomyces nogalater</name>
    <dbReference type="NCBI Taxonomy" id="38314"/>
    <lineage>
        <taxon>Bacteria</taxon>
        <taxon>Bacillati</taxon>
        <taxon>Actinomycetota</taxon>
        <taxon>Actinomycetes</taxon>
        <taxon>Kitasatosporales</taxon>
        <taxon>Streptomycetaceae</taxon>
        <taxon>Streptomyces</taxon>
    </lineage>
</organism>
<gene>
    <name evidence="1" type="ORF">ACFP3J_07500</name>
</gene>
<dbReference type="RefSeq" id="WP_344350703.1">
    <property type="nucleotide sequence ID" value="NZ_BAAASM010000037.1"/>
</dbReference>